<reference evidence="3" key="2">
    <citation type="submission" date="2012-02" db="EMBL/GenBank/DDBJ databases">
        <title>The complete genome of Echinicola vietnamensis DSM 17526.</title>
        <authorList>
            <person name="Lucas S."/>
            <person name="Copeland A."/>
            <person name="Lapidus A."/>
            <person name="Glavina del Rio T."/>
            <person name="Dalin E."/>
            <person name="Tice H."/>
            <person name="Bruce D."/>
            <person name="Goodwin L."/>
            <person name="Pitluck S."/>
            <person name="Peters L."/>
            <person name="Ovchinnikova G."/>
            <person name="Teshima H."/>
            <person name="Kyrpides N."/>
            <person name="Mavromatis K."/>
            <person name="Ivanova N."/>
            <person name="Brettin T."/>
            <person name="Detter J.C."/>
            <person name="Han C."/>
            <person name="Larimer F."/>
            <person name="Land M."/>
            <person name="Hauser L."/>
            <person name="Markowitz V."/>
            <person name="Cheng J.-F."/>
            <person name="Hugenholtz P."/>
            <person name="Woyke T."/>
            <person name="Wu D."/>
            <person name="Brambilla E."/>
            <person name="Klenk H.-P."/>
            <person name="Eisen J.A."/>
        </authorList>
    </citation>
    <scope>NUCLEOTIDE SEQUENCE [LARGE SCALE GENOMIC DNA]</scope>
    <source>
        <strain evidence="3">DSM 17526 / LMG 23754 / KMM 6221</strain>
    </source>
</reference>
<dbReference type="EMBL" id="CP003346">
    <property type="protein sequence ID" value="AGA80296.1"/>
    <property type="molecule type" value="Genomic_DNA"/>
</dbReference>
<dbReference type="RefSeq" id="WP_015267831.1">
    <property type="nucleotide sequence ID" value="NC_019904.1"/>
</dbReference>
<dbReference type="KEGG" id="evi:Echvi_4182"/>
<keyword evidence="3" id="KW-1185">Reference proteome</keyword>
<evidence type="ECO:0000313" key="1">
    <source>
        <dbReference type="EMBL" id="AGA80296.1"/>
    </source>
</evidence>
<dbReference type="KEGG" id="evi:Echvi_4089"/>
<accession>L0G6A1</accession>
<name>L0G6A1_ECHVK</name>
<dbReference type="OrthoDB" id="798594at2"/>
<reference evidence="2" key="1">
    <citation type="submission" date="2012-02" db="EMBL/GenBank/DDBJ databases">
        <title>The complete genome of Echinicola vietnamensis DSM 17526.</title>
        <authorList>
            <consortium name="US DOE Joint Genome Institute (JGI-PGF)"/>
            <person name="Lucas S."/>
            <person name="Copeland A."/>
            <person name="Lapidus A."/>
            <person name="Glavina del Rio T."/>
            <person name="Dalin E."/>
            <person name="Tice H."/>
            <person name="Bruce D."/>
            <person name="Goodwin L."/>
            <person name="Pitluck S."/>
            <person name="Peters L."/>
            <person name="Ovchinnikova G."/>
            <person name="Teshima H."/>
            <person name="Kyrpides N."/>
            <person name="Mavromatis K."/>
            <person name="Ivanova N."/>
            <person name="Brettin T."/>
            <person name="Detter J.C."/>
            <person name="Han C."/>
            <person name="Larimer F."/>
            <person name="Land M."/>
            <person name="Hauser L."/>
            <person name="Markowitz V."/>
            <person name="Cheng J.-F."/>
            <person name="Hugenholtz P."/>
            <person name="Woyke T."/>
            <person name="Wu D."/>
            <person name="Brambilla E."/>
            <person name="Klenk H.-P."/>
            <person name="Eisen J.A."/>
        </authorList>
    </citation>
    <scope>NUCLEOTIDE SEQUENCE</scope>
    <source>
        <strain evidence="2">DSM 17526</strain>
    </source>
</reference>
<evidence type="ECO:0000313" key="2">
    <source>
        <dbReference type="EMBL" id="AGA80380.1"/>
    </source>
</evidence>
<sequence>MKIIDKDGKSIEITDLEAAIKQAEMFSQYKISEKASAFLKGRQAYWKDMLRKLKQLKEEN</sequence>
<proteinExistence type="predicted"/>
<gene>
    <name evidence="1" type="ordered locus">Echvi_4089</name>
    <name evidence="2" type="ordered locus">Echvi_4182</name>
</gene>
<evidence type="ECO:0000313" key="3">
    <source>
        <dbReference type="Proteomes" id="UP000010796"/>
    </source>
</evidence>
<organism evidence="2 3">
    <name type="scientific">Echinicola vietnamensis (strain DSM 17526 / LMG 23754 / KMM 6221)</name>
    <dbReference type="NCBI Taxonomy" id="926556"/>
    <lineage>
        <taxon>Bacteria</taxon>
        <taxon>Pseudomonadati</taxon>
        <taxon>Bacteroidota</taxon>
        <taxon>Cytophagia</taxon>
        <taxon>Cytophagales</taxon>
        <taxon>Cyclobacteriaceae</taxon>
        <taxon>Echinicola</taxon>
    </lineage>
</organism>
<protein>
    <submittedName>
        <fullName evidence="2">Uncharacterized protein</fullName>
    </submittedName>
</protein>
<dbReference type="EMBL" id="CP003346">
    <property type="protein sequence ID" value="AGA80380.1"/>
    <property type="molecule type" value="Genomic_DNA"/>
</dbReference>
<dbReference type="AlphaFoldDB" id="L0G6A1"/>
<dbReference type="HOGENOM" id="CLU_207321_0_0_10"/>
<dbReference type="Proteomes" id="UP000010796">
    <property type="component" value="Chromosome"/>
</dbReference>